<feature type="transmembrane region" description="Helical" evidence="2">
    <location>
        <begin position="90"/>
        <end position="107"/>
    </location>
</feature>
<evidence type="ECO:0000313" key="4">
    <source>
        <dbReference type="Proteomes" id="UP001151760"/>
    </source>
</evidence>
<dbReference type="PANTHER" id="PTHR31286:SF99">
    <property type="entry name" value="DUF4283 DOMAIN-CONTAINING PROTEIN"/>
    <property type="match status" value="1"/>
</dbReference>
<evidence type="ECO:0008006" key="5">
    <source>
        <dbReference type="Google" id="ProtNLM"/>
    </source>
</evidence>
<evidence type="ECO:0000256" key="1">
    <source>
        <dbReference type="SAM" id="MobiDB-lite"/>
    </source>
</evidence>
<organism evidence="3 4">
    <name type="scientific">Tanacetum coccineum</name>
    <dbReference type="NCBI Taxonomy" id="301880"/>
    <lineage>
        <taxon>Eukaryota</taxon>
        <taxon>Viridiplantae</taxon>
        <taxon>Streptophyta</taxon>
        <taxon>Embryophyta</taxon>
        <taxon>Tracheophyta</taxon>
        <taxon>Spermatophyta</taxon>
        <taxon>Magnoliopsida</taxon>
        <taxon>eudicotyledons</taxon>
        <taxon>Gunneridae</taxon>
        <taxon>Pentapetalae</taxon>
        <taxon>asterids</taxon>
        <taxon>campanulids</taxon>
        <taxon>Asterales</taxon>
        <taxon>Asteraceae</taxon>
        <taxon>Asteroideae</taxon>
        <taxon>Anthemideae</taxon>
        <taxon>Anthemidinae</taxon>
        <taxon>Tanacetum</taxon>
    </lineage>
</organism>
<proteinExistence type="predicted"/>
<gene>
    <name evidence="3" type="ORF">Tco_1041816</name>
</gene>
<dbReference type="Proteomes" id="UP001151760">
    <property type="component" value="Unassembled WGS sequence"/>
</dbReference>
<keyword evidence="4" id="KW-1185">Reference proteome</keyword>
<dbReference type="EMBL" id="BQNB010018499">
    <property type="protein sequence ID" value="GJT75091.1"/>
    <property type="molecule type" value="Genomic_DNA"/>
</dbReference>
<accession>A0ABQ5GH90</accession>
<dbReference type="PANTHER" id="PTHR31286">
    <property type="entry name" value="GLYCINE-RICH CELL WALL STRUCTURAL PROTEIN 1.8-LIKE"/>
    <property type="match status" value="1"/>
</dbReference>
<sequence length="309" mass="34725">MFDPPLNEDAIWSLPLQHKMMLPSDAKMKPSRGTMDGSHDSINLNVDESTIPSDPIVHLWTSKIQHSYVGVPVEECKGINQKLILTFDPWWLILYLMVLTFLFLVKLSKRLKKIMMNNKGFFFFKFDSRAGLEAVLEGGPWLIQDGISLIATFIVSSEANLVDVVTIGIPSCIREDFTKETIRVVYEWRPPRYDVCKIFGHVHDQCPKKVVTPPIVSTSPIVTPIVEKTIDRFQMVGKKKKRKGKSKSNNGGQFAGPSVKQTVRYDPKATTNTPKEGEEDEEEEVENVYDETANLFTKIGGSSFTAAAG</sequence>
<keyword evidence="2" id="KW-0472">Membrane</keyword>
<feature type="compositionally biased region" description="Basic residues" evidence="1">
    <location>
        <begin position="237"/>
        <end position="246"/>
    </location>
</feature>
<keyword evidence="2" id="KW-1133">Transmembrane helix</keyword>
<reference evidence="3" key="1">
    <citation type="journal article" date="2022" name="Int. J. Mol. Sci.">
        <title>Draft Genome of Tanacetum Coccineum: Genomic Comparison of Closely Related Tanacetum-Family Plants.</title>
        <authorList>
            <person name="Yamashiro T."/>
            <person name="Shiraishi A."/>
            <person name="Nakayama K."/>
            <person name="Satake H."/>
        </authorList>
    </citation>
    <scope>NUCLEOTIDE SEQUENCE</scope>
</reference>
<keyword evidence="2" id="KW-0812">Transmembrane</keyword>
<reference evidence="3" key="2">
    <citation type="submission" date="2022-01" db="EMBL/GenBank/DDBJ databases">
        <authorList>
            <person name="Yamashiro T."/>
            <person name="Shiraishi A."/>
            <person name="Satake H."/>
            <person name="Nakayama K."/>
        </authorList>
    </citation>
    <scope>NUCLEOTIDE SEQUENCE</scope>
</reference>
<name>A0ABQ5GH90_9ASTR</name>
<feature type="region of interest" description="Disordered" evidence="1">
    <location>
        <begin position="236"/>
        <end position="292"/>
    </location>
</feature>
<comment type="caution">
    <text evidence="3">The sequence shown here is derived from an EMBL/GenBank/DDBJ whole genome shotgun (WGS) entry which is preliminary data.</text>
</comment>
<dbReference type="InterPro" id="IPR040256">
    <property type="entry name" value="At4g02000-like"/>
</dbReference>
<protein>
    <recommendedName>
        <fullName evidence="5">DUF4283 domain-containing protein</fullName>
    </recommendedName>
</protein>
<evidence type="ECO:0000256" key="2">
    <source>
        <dbReference type="SAM" id="Phobius"/>
    </source>
</evidence>
<feature type="compositionally biased region" description="Acidic residues" evidence="1">
    <location>
        <begin position="277"/>
        <end position="289"/>
    </location>
</feature>
<evidence type="ECO:0000313" key="3">
    <source>
        <dbReference type="EMBL" id="GJT75091.1"/>
    </source>
</evidence>